<dbReference type="AlphaFoldDB" id="K8E8X8"/>
<dbReference type="PANTHER" id="PTHR43330:SF8">
    <property type="entry name" value="METHIONINE AMINOPEPTIDASE 1D, MITOCHONDRIAL"/>
    <property type="match status" value="1"/>
</dbReference>
<evidence type="ECO:0000256" key="7">
    <source>
        <dbReference type="SAM" id="MobiDB-lite"/>
    </source>
</evidence>
<dbReference type="InterPro" id="IPR001714">
    <property type="entry name" value="Pept_M24_MAP"/>
</dbReference>
<evidence type="ECO:0000256" key="6">
    <source>
        <dbReference type="RuleBase" id="RU003653"/>
    </source>
</evidence>
<keyword evidence="3 5" id="KW-0479">Metal-binding</keyword>
<dbReference type="GO" id="GO:0046872">
    <property type="term" value="F:metal ion binding"/>
    <property type="evidence" value="ECO:0007669"/>
    <property type="project" value="UniProtKB-UniRule"/>
</dbReference>
<feature type="binding site" evidence="5">
    <location>
        <position position="313"/>
    </location>
    <ligand>
        <name>substrate</name>
    </ligand>
</feature>
<protein>
    <recommendedName>
        <fullName evidence="6">Methionine aminopeptidase</fullName>
        <ecNumber evidence="6">3.4.11.18</ecNumber>
    </recommendedName>
</protein>
<evidence type="ECO:0000256" key="3">
    <source>
        <dbReference type="ARBA" id="ARBA00022723"/>
    </source>
</evidence>
<dbReference type="SUPFAM" id="SSF55920">
    <property type="entry name" value="Creatinase/aminopeptidase"/>
    <property type="match status" value="1"/>
</dbReference>
<evidence type="ECO:0000256" key="5">
    <source>
        <dbReference type="HAMAP-Rule" id="MF_03174"/>
    </source>
</evidence>
<dbReference type="InterPro" id="IPR002467">
    <property type="entry name" value="Pept_M24A_MAP1"/>
</dbReference>
<evidence type="ECO:0000259" key="8">
    <source>
        <dbReference type="Pfam" id="PF00557"/>
    </source>
</evidence>
<feature type="binding site" evidence="5">
    <location>
        <position position="341"/>
    </location>
    <ligand>
        <name>a divalent metal cation</name>
        <dbReference type="ChEBI" id="CHEBI:60240"/>
        <label>2</label>
        <note>catalytic</note>
    </ligand>
</feature>
<evidence type="ECO:0000256" key="4">
    <source>
        <dbReference type="ARBA" id="ARBA00022801"/>
    </source>
</evidence>
<reference evidence="9 10" key="1">
    <citation type="submission" date="2011-10" db="EMBL/GenBank/DDBJ databases">
        <authorList>
            <person name="Genoscope - CEA"/>
        </authorList>
    </citation>
    <scope>NUCLEOTIDE SEQUENCE [LARGE SCALE GENOMIC DNA]</scope>
    <source>
        <strain evidence="9 10">RCC 1105</strain>
    </source>
</reference>
<feature type="binding site" evidence="5">
    <location>
        <position position="476"/>
    </location>
    <ligand>
        <name>a divalent metal cation</name>
        <dbReference type="ChEBI" id="CHEBI:60240"/>
        <label>2</label>
        <note>catalytic</note>
    </ligand>
</feature>
<feature type="binding site" evidence="5">
    <location>
        <position position="341"/>
    </location>
    <ligand>
        <name>a divalent metal cation</name>
        <dbReference type="ChEBI" id="CHEBI:60240"/>
        <label>1</label>
    </ligand>
</feature>
<keyword evidence="10" id="KW-1185">Reference proteome</keyword>
<comment type="similarity">
    <text evidence="5">Belongs to the peptidase M24A family. Methionine aminopeptidase type 1 subfamily.</text>
</comment>
<dbReference type="GeneID" id="19017763"/>
<dbReference type="Gene3D" id="3.90.230.10">
    <property type="entry name" value="Creatinase/methionine aminopeptidase superfamily"/>
    <property type="match status" value="1"/>
</dbReference>
<dbReference type="CDD" id="cd01086">
    <property type="entry name" value="MetAP1"/>
    <property type="match status" value="1"/>
</dbReference>
<evidence type="ECO:0000313" key="9">
    <source>
        <dbReference type="EMBL" id="CCO14034.1"/>
    </source>
</evidence>
<evidence type="ECO:0000256" key="2">
    <source>
        <dbReference type="ARBA" id="ARBA00022670"/>
    </source>
</evidence>
<comment type="function">
    <text evidence="6">Cotranslationally removes the N-terminal methionine from nascent proteins. The N-terminal methionine is often cleaved when the second residue in the primary sequence is small and uncharged (Met-Ala-, Cys, Gly, Pro, Ser, Thr, or Val).</text>
</comment>
<sequence length="503" mass="56952">MKHEPSQVLASFIIGKVESVALNCEFSDDVRLSISREGEGDKDEDFDFAVHVTGLVVFNLDTGDRDELEENEGEEMSSDDSEPEEEEEDSLSWSSDTTTDEEKGREEAEGDTRAIRCLSKAPAHLHITSKEWKYEHEERVRIQREALEKPIEEEIRWREFDRKTMEWWRNECDDEEEGFEVQGGTKRSKDLPDFTYTGKLRPSRVTATSAIPVGLQPPDYAQTSWPEEEQSSRLQTTVEVKTTEQIMKMKRACSLARFVLDTVASHLRVGVETDELDRICHTVCLQNGAYPSPLNYMGFPKSICTSINEVVCHGIPDRRKLEPGDLINLDVTVCLNGYHGDLSETFIVGCAKTKDRAKLEENKRLLGATLSALEKAIDSCRPGKRFRTIGELVQNEAVESEKWTSVKHYCGHGIGKLFHCAPTIPHYAPNKAVGFMKRGQTFTIEPMFCAGTRTAKHWKDGWTAVTSDGKNSAQYEHTILILDDGPEVLTKRTRKSVDFFIDD</sequence>
<dbReference type="GO" id="GO:0070006">
    <property type="term" value="F:metalloaminopeptidase activity"/>
    <property type="evidence" value="ECO:0007669"/>
    <property type="project" value="UniProtKB-UniRule"/>
</dbReference>
<dbReference type="STRING" id="41875.K8E8X8"/>
<dbReference type="PANTHER" id="PTHR43330">
    <property type="entry name" value="METHIONINE AMINOPEPTIDASE"/>
    <property type="match status" value="1"/>
</dbReference>
<gene>
    <name evidence="9" type="ORF">Bathy01g00270</name>
</gene>
<feature type="domain" description="Peptidase M24" evidence="8">
    <location>
        <begin position="248"/>
        <end position="481"/>
    </location>
</feature>
<name>K8E8X8_9CHLO</name>
<dbReference type="PROSITE" id="PS00680">
    <property type="entry name" value="MAP_1"/>
    <property type="match status" value="1"/>
</dbReference>
<organism evidence="9 10">
    <name type="scientific">Bathycoccus prasinos</name>
    <dbReference type="NCBI Taxonomy" id="41875"/>
    <lineage>
        <taxon>Eukaryota</taxon>
        <taxon>Viridiplantae</taxon>
        <taxon>Chlorophyta</taxon>
        <taxon>Mamiellophyceae</taxon>
        <taxon>Mamiellales</taxon>
        <taxon>Bathycoccaceae</taxon>
        <taxon>Bathycoccus</taxon>
    </lineage>
</organism>
<dbReference type="GO" id="GO:0006508">
    <property type="term" value="P:proteolysis"/>
    <property type="evidence" value="ECO:0007669"/>
    <property type="project" value="UniProtKB-KW"/>
</dbReference>
<dbReference type="RefSeq" id="XP_007515155.1">
    <property type="nucleotide sequence ID" value="XM_007515093.1"/>
</dbReference>
<dbReference type="OrthoDB" id="3209743at2759"/>
<feature type="binding site" evidence="5">
    <location>
        <position position="419"/>
    </location>
    <ligand>
        <name>substrate</name>
    </ligand>
</feature>
<evidence type="ECO:0000256" key="1">
    <source>
        <dbReference type="ARBA" id="ARBA00022438"/>
    </source>
</evidence>
<feature type="compositionally biased region" description="Basic and acidic residues" evidence="7">
    <location>
        <begin position="100"/>
        <end position="114"/>
    </location>
</feature>
<dbReference type="eggNOG" id="KOG2738">
    <property type="taxonomic scope" value="Eukaryota"/>
</dbReference>
<accession>K8E8X8</accession>
<feature type="binding site" evidence="5">
    <location>
        <position position="476"/>
    </location>
    <ligand>
        <name>a divalent metal cation</name>
        <dbReference type="ChEBI" id="CHEBI:60240"/>
        <label>1</label>
    </ligand>
</feature>
<keyword evidence="4 5" id="KW-0378">Hydrolase</keyword>
<dbReference type="HAMAP" id="MF_01974">
    <property type="entry name" value="MetAP_1"/>
    <property type="match status" value="1"/>
</dbReference>
<dbReference type="GO" id="GO:0004239">
    <property type="term" value="F:initiator methionyl aminopeptidase activity"/>
    <property type="evidence" value="ECO:0007669"/>
    <property type="project" value="UniProtKB-UniRule"/>
</dbReference>
<evidence type="ECO:0000313" key="10">
    <source>
        <dbReference type="Proteomes" id="UP000198341"/>
    </source>
</evidence>
<dbReference type="NCBIfam" id="TIGR00500">
    <property type="entry name" value="met_pdase_I"/>
    <property type="match status" value="1"/>
</dbReference>
<comment type="catalytic activity">
    <reaction evidence="5 6">
        <text>Release of N-terminal amino acids, preferentially methionine, from peptides and arylamides.</text>
        <dbReference type="EC" id="3.4.11.18"/>
    </reaction>
</comment>
<feature type="binding site" evidence="5">
    <location>
        <position position="330"/>
    </location>
    <ligand>
        <name>a divalent metal cation</name>
        <dbReference type="ChEBI" id="CHEBI:60240"/>
        <label>1</label>
    </ligand>
</feature>
<dbReference type="InterPro" id="IPR036005">
    <property type="entry name" value="Creatinase/aminopeptidase-like"/>
</dbReference>
<keyword evidence="2 5" id="KW-0645">Protease</keyword>
<dbReference type="PRINTS" id="PR00599">
    <property type="entry name" value="MAPEPTIDASE"/>
</dbReference>
<feature type="compositionally biased region" description="Acidic residues" evidence="7">
    <location>
        <begin position="64"/>
        <end position="90"/>
    </location>
</feature>
<dbReference type="Proteomes" id="UP000198341">
    <property type="component" value="Chromosome 1"/>
</dbReference>
<feature type="region of interest" description="Disordered" evidence="7">
    <location>
        <begin position="61"/>
        <end position="117"/>
    </location>
</feature>
<feature type="binding site" evidence="5">
    <location>
        <position position="445"/>
    </location>
    <ligand>
        <name>a divalent metal cation</name>
        <dbReference type="ChEBI" id="CHEBI:60240"/>
        <label>2</label>
        <note>catalytic</note>
    </ligand>
</feature>
<comment type="cofactor">
    <cofactor evidence="5">
        <name>Co(2+)</name>
        <dbReference type="ChEBI" id="CHEBI:48828"/>
    </cofactor>
    <cofactor evidence="5">
        <name>Zn(2+)</name>
        <dbReference type="ChEBI" id="CHEBI:29105"/>
    </cofactor>
    <cofactor evidence="5">
        <name>Mn(2+)</name>
        <dbReference type="ChEBI" id="CHEBI:29035"/>
    </cofactor>
    <cofactor evidence="5">
        <name>Fe(2+)</name>
        <dbReference type="ChEBI" id="CHEBI:29033"/>
    </cofactor>
    <text evidence="5">Binds 2 divalent metal cations per subunit. Has a high-affinity and a low affinity metal-binding site. The true nature of the physiological cofactor is under debate. The enzyme is active with cobalt, zinc, manganese or divalent iron ions. Most likely, methionine aminopeptidases function as mononuclear Fe(2+)-metalloproteases under physiological conditions, and the catalytically relevant metal-binding site has been assigned to the histidine-containing high-affinity site.</text>
</comment>
<feature type="binding site" evidence="5">
    <location>
        <position position="412"/>
    </location>
    <ligand>
        <name>a divalent metal cation</name>
        <dbReference type="ChEBI" id="CHEBI:60240"/>
        <label>2</label>
        <note>catalytic</note>
    </ligand>
</feature>
<keyword evidence="1 5" id="KW-0031">Aminopeptidase</keyword>
<dbReference type="EC" id="3.4.11.18" evidence="6"/>
<dbReference type="Pfam" id="PF00557">
    <property type="entry name" value="Peptidase_M24"/>
    <property type="match status" value="1"/>
</dbReference>
<dbReference type="KEGG" id="bpg:Bathy01g00270"/>
<proteinExistence type="inferred from homology"/>
<dbReference type="InterPro" id="IPR000994">
    <property type="entry name" value="Pept_M24"/>
</dbReference>
<dbReference type="EMBL" id="FO082278">
    <property type="protein sequence ID" value="CCO14034.1"/>
    <property type="molecule type" value="Genomic_DNA"/>
</dbReference>